<protein>
    <recommendedName>
        <fullName evidence="2">Transposase (putative) gypsy type domain-containing protein</fullName>
    </recommendedName>
</protein>
<feature type="domain" description="Transposase (putative) gypsy type" evidence="2">
    <location>
        <begin position="72"/>
        <end position="136"/>
    </location>
</feature>
<dbReference type="Pfam" id="PF04195">
    <property type="entry name" value="Transposase_28"/>
    <property type="match status" value="1"/>
</dbReference>
<evidence type="ECO:0000313" key="4">
    <source>
        <dbReference type="Proteomes" id="UP001231189"/>
    </source>
</evidence>
<feature type="compositionally biased region" description="Pro residues" evidence="1">
    <location>
        <begin position="332"/>
        <end position="342"/>
    </location>
</feature>
<dbReference type="PANTHER" id="PTHR31099">
    <property type="entry name" value="OS06G0165300 PROTEIN"/>
    <property type="match status" value="1"/>
</dbReference>
<evidence type="ECO:0000256" key="1">
    <source>
        <dbReference type="SAM" id="MobiDB-lite"/>
    </source>
</evidence>
<dbReference type="EMBL" id="JAUUTY010000007">
    <property type="protein sequence ID" value="KAK1604631.1"/>
    <property type="molecule type" value="Genomic_DNA"/>
</dbReference>
<comment type="caution">
    <text evidence="3">The sequence shown here is derived from an EMBL/GenBank/DDBJ whole genome shotgun (WGS) entry which is preliminary data.</text>
</comment>
<reference evidence="3" key="1">
    <citation type="submission" date="2023-07" db="EMBL/GenBank/DDBJ databases">
        <title>A chromosome-level genome assembly of Lolium multiflorum.</title>
        <authorList>
            <person name="Chen Y."/>
            <person name="Copetti D."/>
            <person name="Kolliker R."/>
            <person name="Studer B."/>
        </authorList>
    </citation>
    <scope>NUCLEOTIDE SEQUENCE</scope>
    <source>
        <strain evidence="3">02402/16</strain>
        <tissue evidence="3">Leaf</tissue>
    </source>
</reference>
<name>A0AAD8QM28_LOLMU</name>
<keyword evidence="4" id="KW-1185">Reference proteome</keyword>
<gene>
    <name evidence="3" type="ORF">QYE76_028304</name>
</gene>
<feature type="region of interest" description="Disordered" evidence="1">
    <location>
        <begin position="288"/>
        <end position="358"/>
    </location>
</feature>
<organism evidence="3 4">
    <name type="scientific">Lolium multiflorum</name>
    <name type="common">Italian ryegrass</name>
    <name type="synonym">Lolium perenne subsp. multiflorum</name>
    <dbReference type="NCBI Taxonomy" id="4521"/>
    <lineage>
        <taxon>Eukaryota</taxon>
        <taxon>Viridiplantae</taxon>
        <taxon>Streptophyta</taxon>
        <taxon>Embryophyta</taxon>
        <taxon>Tracheophyta</taxon>
        <taxon>Spermatophyta</taxon>
        <taxon>Magnoliopsida</taxon>
        <taxon>Liliopsida</taxon>
        <taxon>Poales</taxon>
        <taxon>Poaceae</taxon>
        <taxon>BOP clade</taxon>
        <taxon>Pooideae</taxon>
        <taxon>Poodae</taxon>
        <taxon>Poeae</taxon>
        <taxon>Poeae Chloroplast Group 2 (Poeae type)</taxon>
        <taxon>Loliodinae</taxon>
        <taxon>Loliinae</taxon>
        <taxon>Lolium</taxon>
    </lineage>
</organism>
<dbReference type="Proteomes" id="UP001231189">
    <property type="component" value="Unassembled WGS sequence"/>
</dbReference>
<proteinExistence type="predicted"/>
<evidence type="ECO:0000259" key="2">
    <source>
        <dbReference type="Pfam" id="PF04195"/>
    </source>
</evidence>
<dbReference type="AlphaFoldDB" id="A0AAD8QM28"/>
<feature type="region of interest" description="Disordered" evidence="1">
    <location>
        <begin position="239"/>
        <end position="258"/>
    </location>
</feature>
<accession>A0AAD8QM28</accession>
<sequence length="622" mass="66339">MPSSSAEPGNGVATAAFEASSPAVDERLVSSLRTQAEVDFLCKKHGVPSVYTGRPAGDDRRACTPPPGSLCVYAHALEAGMRVPLHGFFCEVLAHFGIAPSQLVPNGWRVMAGFLALCRSVGMPPSLAVFRRFFLLVIVNSKLKGWYCFRARDSLGLRFTGLPNTPMDWKKMFFFLSSPEPWPCPVEWGEPSMSSFVNPVLTREEERFAKKLLDAYCGGGGAVDIKTCLCDGKLAGSMATATSTSPPPPASASTCITSSSKGLGMDPSVYSMMKTMLAERAAAQVTASTRKVKAEPGSNAPGPAPFCGNKRSLEQANGEEGAPPSVLTNTPLPGPCPLPPPGFSRKRPHFPSRHSGDTTKWEAARELLQGAVAPPQERVFAASEPSEVFRSSYAAILEAVNYTTFSLSYGLELEEKLVARDAEVAALRAQLDEAKAKLAAVKRPAGEAERESAGTATVQHPLGSEEHAVEGCERWRDESISTRPPTGRVTSGSNGLAAPFLVVRPMAPPHRRGGGALRHLLVEEGAFASVLLLPRSSVLPRPASAGLPAWAAPRLAHGCSTASSSSSFSSRPILLRGRRGESSLLDDATRSTNAAIPRFPRCRCPMATTRSWLTEDGGRENR</sequence>
<evidence type="ECO:0000313" key="3">
    <source>
        <dbReference type="EMBL" id="KAK1604631.1"/>
    </source>
</evidence>
<dbReference type="PANTHER" id="PTHR31099:SF28">
    <property type="entry name" value="F5J5.12"/>
    <property type="match status" value="1"/>
</dbReference>
<dbReference type="InterPro" id="IPR007321">
    <property type="entry name" value="Transposase_28"/>
</dbReference>